<dbReference type="SUPFAM" id="SSF56801">
    <property type="entry name" value="Acetyl-CoA synthetase-like"/>
    <property type="match status" value="1"/>
</dbReference>
<dbReference type="Gene3D" id="3.40.50.12780">
    <property type="entry name" value="N-terminal domain of ligase-like"/>
    <property type="match status" value="1"/>
</dbReference>
<accession>A0A5M6IRL2</accession>
<dbReference type="InterPro" id="IPR020459">
    <property type="entry name" value="AMP-binding"/>
</dbReference>
<evidence type="ECO:0000259" key="3">
    <source>
        <dbReference type="PROSITE" id="PS50075"/>
    </source>
</evidence>
<dbReference type="CDD" id="cd12117">
    <property type="entry name" value="A_NRPS_Srf_like"/>
    <property type="match status" value="1"/>
</dbReference>
<dbReference type="Pfam" id="PF00501">
    <property type="entry name" value="AMP-binding"/>
    <property type="match status" value="1"/>
</dbReference>
<dbReference type="Gene3D" id="3.30.300.30">
    <property type="match status" value="1"/>
</dbReference>
<proteinExistence type="predicted"/>
<keyword evidence="1" id="KW-0596">Phosphopantetheine</keyword>
<evidence type="ECO:0000256" key="1">
    <source>
        <dbReference type="ARBA" id="ARBA00022450"/>
    </source>
</evidence>
<dbReference type="Pfam" id="PF13193">
    <property type="entry name" value="AMP-binding_C"/>
    <property type="match status" value="1"/>
</dbReference>
<dbReference type="Gene3D" id="1.10.1200.10">
    <property type="entry name" value="ACP-like"/>
    <property type="match status" value="1"/>
</dbReference>
<dbReference type="FunFam" id="3.30.300.30:FF:000010">
    <property type="entry name" value="Enterobactin synthetase component F"/>
    <property type="match status" value="1"/>
</dbReference>
<gene>
    <name evidence="4" type="ORF">F1189_17090</name>
</gene>
<dbReference type="InterPro" id="IPR010071">
    <property type="entry name" value="AA_adenyl_dom"/>
</dbReference>
<comment type="caution">
    <text evidence="4">The sequence shown here is derived from an EMBL/GenBank/DDBJ whole genome shotgun (WGS) entry which is preliminary data.</text>
</comment>
<dbReference type="PRINTS" id="PR00154">
    <property type="entry name" value="AMPBINDING"/>
</dbReference>
<dbReference type="InterPro" id="IPR025110">
    <property type="entry name" value="AMP-bd_C"/>
</dbReference>
<evidence type="ECO:0000256" key="2">
    <source>
        <dbReference type="ARBA" id="ARBA00022553"/>
    </source>
</evidence>
<dbReference type="GO" id="GO:0031177">
    <property type="term" value="F:phosphopantetheine binding"/>
    <property type="evidence" value="ECO:0007669"/>
    <property type="project" value="TreeGrafter"/>
</dbReference>
<name>A0A5M6IRL2_9PROT</name>
<dbReference type="InterPro" id="IPR042099">
    <property type="entry name" value="ANL_N_sf"/>
</dbReference>
<dbReference type="PANTHER" id="PTHR45527">
    <property type="entry name" value="NONRIBOSOMAL PEPTIDE SYNTHETASE"/>
    <property type="match status" value="1"/>
</dbReference>
<sequence length="643" mass="68912">MCPHPAFPGCRQAIDLHRNAVRRNVAMTRPRTVHAGVAQYAAQAPDAIALLTGDDGISYGCLDAQANRLARWLESRGVAPGSFVATLLPRSPEAVTTFLAILKTGAAFVPLDAGYPAELLRFILQDSAPALVIADPALLQEVGGTAEWRAPIITTPAAFAASAQLDAGPLPDRGTGDDVAYMMYTSGSTGRPKGVLTPHRGILRLCIDNGFAAFGADEVFLQLAPLAFDAATLEIWACLLNGARLAFVAGAKPSLDEIGAAIARHGVTTMWMTSGLFHLMVDQRLDALRPLRRLLAGGDVLSPEHCRRVVAALPGLTLINGYGPTENTTFTCCHEIPRDLPPGRPVPIGRPIAGTQCHVLDDALRPVPDGEEGQLCVSGEGVALGYWRRPELTAEKFVPNLFGQDGGERLYLTGDLVRRRPDGVIEFIGRIDGQVKINGRRIETGEIEAVLRRHTAVHDAVVTARDEPGGKRLVAYVVPPVDAAALKTWLAAQLPDWMLPSAIVGLAMMPLTPNGKVDRRALPAPPAGTAASPWQGVTGSPLEGRIRAIWQRVLHTQNVELTDNFFDLGGSSLQLMAVHAELVRHVSPVLDVVTLFRFPTIAGLAAHLAQADGVGRASVANDRAARQTEMLRRLRDQRTRRSS</sequence>
<dbReference type="SUPFAM" id="SSF47336">
    <property type="entry name" value="ACP-like"/>
    <property type="match status" value="1"/>
</dbReference>
<dbReference type="GO" id="GO:0044550">
    <property type="term" value="P:secondary metabolite biosynthetic process"/>
    <property type="evidence" value="ECO:0007669"/>
    <property type="project" value="TreeGrafter"/>
</dbReference>
<dbReference type="InterPro" id="IPR009081">
    <property type="entry name" value="PP-bd_ACP"/>
</dbReference>
<dbReference type="PANTHER" id="PTHR45527:SF1">
    <property type="entry name" value="FATTY ACID SYNTHASE"/>
    <property type="match status" value="1"/>
</dbReference>
<dbReference type="AlphaFoldDB" id="A0A5M6IRL2"/>
<dbReference type="InterPro" id="IPR036736">
    <property type="entry name" value="ACP-like_sf"/>
</dbReference>
<dbReference type="InterPro" id="IPR000873">
    <property type="entry name" value="AMP-dep_synth/lig_dom"/>
</dbReference>
<evidence type="ECO:0000313" key="5">
    <source>
        <dbReference type="Proteomes" id="UP000325255"/>
    </source>
</evidence>
<dbReference type="GO" id="GO:0005737">
    <property type="term" value="C:cytoplasm"/>
    <property type="evidence" value="ECO:0007669"/>
    <property type="project" value="TreeGrafter"/>
</dbReference>
<dbReference type="OrthoDB" id="9770470at2"/>
<dbReference type="PROSITE" id="PS50075">
    <property type="entry name" value="CARRIER"/>
    <property type="match status" value="1"/>
</dbReference>
<dbReference type="InterPro" id="IPR020845">
    <property type="entry name" value="AMP-binding_CS"/>
</dbReference>
<dbReference type="Pfam" id="PF00550">
    <property type="entry name" value="PP-binding"/>
    <property type="match status" value="1"/>
</dbReference>
<protein>
    <submittedName>
        <fullName evidence="4">Non-ribosomal peptide synthetase</fullName>
    </submittedName>
</protein>
<keyword evidence="5" id="KW-1185">Reference proteome</keyword>
<dbReference type="NCBIfam" id="TIGR01733">
    <property type="entry name" value="AA-adenyl-dom"/>
    <property type="match status" value="1"/>
</dbReference>
<reference evidence="4 5" key="1">
    <citation type="submission" date="2019-09" db="EMBL/GenBank/DDBJ databases">
        <title>Genome sequence of Rhodovastum atsumiense, a diverse member of the Acetobacteraceae family of non-sulfur purple photosynthetic bacteria.</title>
        <authorList>
            <person name="Meyer T."/>
            <person name="Kyndt J."/>
        </authorList>
    </citation>
    <scope>NUCLEOTIDE SEQUENCE [LARGE SCALE GENOMIC DNA]</scope>
    <source>
        <strain evidence="4 5">DSM 21279</strain>
    </source>
</reference>
<organism evidence="4 5">
    <name type="scientific">Rhodovastum atsumiense</name>
    <dbReference type="NCBI Taxonomy" id="504468"/>
    <lineage>
        <taxon>Bacteria</taxon>
        <taxon>Pseudomonadati</taxon>
        <taxon>Pseudomonadota</taxon>
        <taxon>Alphaproteobacteria</taxon>
        <taxon>Acetobacterales</taxon>
        <taxon>Acetobacteraceae</taxon>
        <taxon>Rhodovastum</taxon>
    </lineage>
</organism>
<keyword evidence="2" id="KW-0597">Phosphoprotein</keyword>
<dbReference type="FunFam" id="3.40.50.980:FF:000001">
    <property type="entry name" value="Non-ribosomal peptide synthetase"/>
    <property type="match status" value="1"/>
</dbReference>
<dbReference type="EMBL" id="VWPK01000026">
    <property type="protein sequence ID" value="KAA5610950.1"/>
    <property type="molecule type" value="Genomic_DNA"/>
</dbReference>
<feature type="domain" description="Carrier" evidence="3">
    <location>
        <begin position="537"/>
        <end position="612"/>
    </location>
</feature>
<evidence type="ECO:0000313" key="4">
    <source>
        <dbReference type="EMBL" id="KAA5610950.1"/>
    </source>
</evidence>
<dbReference type="PROSITE" id="PS00455">
    <property type="entry name" value="AMP_BINDING"/>
    <property type="match status" value="1"/>
</dbReference>
<dbReference type="GO" id="GO:0043041">
    <property type="term" value="P:amino acid activation for nonribosomal peptide biosynthetic process"/>
    <property type="evidence" value="ECO:0007669"/>
    <property type="project" value="TreeGrafter"/>
</dbReference>
<dbReference type="InterPro" id="IPR045851">
    <property type="entry name" value="AMP-bd_C_sf"/>
</dbReference>
<dbReference type="Proteomes" id="UP000325255">
    <property type="component" value="Unassembled WGS sequence"/>
</dbReference>